<dbReference type="GO" id="GO:1902600">
    <property type="term" value="P:proton transmembrane transport"/>
    <property type="evidence" value="ECO:0007669"/>
    <property type="project" value="InterPro"/>
</dbReference>
<keyword evidence="5 7" id="KW-1133">Transmembrane helix</keyword>
<evidence type="ECO:0000313" key="10">
    <source>
        <dbReference type="Proteomes" id="UP000193431"/>
    </source>
</evidence>
<dbReference type="PANTHER" id="PTHR42751">
    <property type="entry name" value="SODIUM/HYDROGEN EXCHANGER FAMILY/TRKA DOMAIN PROTEIN"/>
    <property type="match status" value="1"/>
</dbReference>
<dbReference type="InterPro" id="IPR006153">
    <property type="entry name" value="Cation/H_exchanger_TM"/>
</dbReference>
<feature type="transmembrane region" description="Helical" evidence="7">
    <location>
        <begin position="116"/>
        <end position="136"/>
    </location>
</feature>
<dbReference type="InterPro" id="IPR038770">
    <property type="entry name" value="Na+/solute_symporter_sf"/>
</dbReference>
<evidence type="ECO:0000256" key="5">
    <source>
        <dbReference type="ARBA" id="ARBA00022989"/>
    </source>
</evidence>
<dbReference type="STRING" id="331648.BST97_05710"/>
<evidence type="ECO:0000256" key="6">
    <source>
        <dbReference type="ARBA" id="ARBA00023136"/>
    </source>
</evidence>
<name>A0A1W6MIV4_9FLAO</name>
<evidence type="ECO:0000256" key="1">
    <source>
        <dbReference type="ARBA" id="ARBA00004141"/>
    </source>
</evidence>
<feature type="transmembrane region" description="Helical" evidence="7">
    <location>
        <begin position="28"/>
        <end position="45"/>
    </location>
</feature>
<dbReference type="Pfam" id="PF00999">
    <property type="entry name" value="Na_H_Exchanger"/>
    <property type="match status" value="1"/>
</dbReference>
<feature type="transmembrane region" description="Helical" evidence="7">
    <location>
        <begin position="218"/>
        <end position="234"/>
    </location>
</feature>
<feature type="transmembrane region" description="Helical" evidence="7">
    <location>
        <begin position="177"/>
        <end position="198"/>
    </location>
</feature>
<keyword evidence="6 7" id="KW-0472">Membrane</keyword>
<evidence type="ECO:0000313" key="9">
    <source>
        <dbReference type="EMBL" id="ARN77520.1"/>
    </source>
</evidence>
<evidence type="ECO:0000259" key="8">
    <source>
        <dbReference type="Pfam" id="PF00999"/>
    </source>
</evidence>
<dbReference type="PANTHER" id="PTHR42751:SF3">
    <property type="entry name" value="SODIUM_GLUTAMATE SYMPORTER"/>
    <property type="match status" value="1"/>
</dbReference>
<feature type="domain" description="Cation/H+ exchanger transmembrane" evidence="8">
    <location>
        <begin position="17"/>
        <end position="374"/>
    </location>
</feature>
<feature type="transmembrane region" description="Helical" evidence="7">
    <location>
        <begin position="270"/>
        <end position="290"/>
    </location>
</feature>
<evidence type="ECO:0000256" key="2">
    <source>
        <dbReference type="ARBA" id="ARBA00005551"/>
    </source>
</evidence>
<dbReference type="Gene3D" id="1.20.1530.20">
    <property type="match status" value="1"/>
</dbReference>
<feature type="transmembrane region" description="Helical" evidence="7">
    <location>
        <begin position="296"/>
        <end position="318"/>
    </location>
</feature>
<keyword evidence="3" id="KW-0813">Transport</keyword>
<feature type="transmembrane region" description="Helical" evidence="7">
    <location>
        <begin position="6"/>
        <end position="23"/>
    </location>
</feature>
<keyword evidence="4 7" id="KW-0812">Transmembrane</keyword>
<organism evidence="9 10">
    <name type="scientific">Nonlabens spongiae</name>
    <dbReference type="NCBI Taxonomy" id="331648"/>
    <lineage>
        <taxon>Bacteria</taxon>
        <taxon>Pseudomonadati</taxon>
        <taxon>Bacteroidota</taxon>
        <taxon>Flavobacteriia</taxon>
        <taxon>Flavobacteriales</taxon>
        <taxon>Flavobacteriaceae</taxon>
        <taxon>Nonlabens</taxon>
    </lineage>
</organism>
<feature type="transmembrane region" description="Helical" evidence="7">
    <location>
        <begin position="85"/>
        <end position="110"/>
    </location>
</feature>
<feature type="transmembrane region" description="Helical" evidence="7">
    <location>
        <begin position="325"/>
        <end position="345"/>
    </location>
</feature>
<dbReference type="GO" id="GO:0016020">
    <property type="term" value="C:membrane"/>
    <property type="evidence" value="ECO:0007669"/>
    <property type="project" value="UniProtKB-SubCell"/>
</dbReference>
<dbReference type="AlphaFoldDB" id="A0A1W6MIV4"/>
<dbReference type="OrthoDB" id="9781411at2"/>
<reference evidence="9 10" key="1">
    <citation type="submission" date="2016-11" db="EMBL/GenBank/DDBJ databases">
        <title>Trade-off between light-utilization and light-protection in marine flavobacteria.</title>
        <authorList>
            <person name="Kumagai Y."/>
        </authorList>
    </citation>
    <scope>NUCLEOTIDE SEQUENCE [LARGE SCALE GENOMIC DNA]</scope>
    <source>
        <strain evidence="9 10">JCM 13191</strain>
    </source>
</reference>
<proteinExistence type="inferred from homology"/>
<protein>
    <recommendedName>
        <fullName evidence="8">Cation/H+ exchanger transmembrane domain-containing protein</fullName>
    </recommendedName>
</protein>
<dbReference type="Proteomes" id="UP000193431">
    <property type="component" value="Chromosome"/>
</dbReference>
<feature type="transmembrane region" description="Helical" evidence="7">
    <location>
        <begin position="357"/>
        <end position="375"/>
    </location>
</feature>
<feature type="transmembrane region" description="Helical" evidence="7">
    <location>
        <begin position="240"/>
        <end position="258"/>
    </location>
</feature>
<dbReference type="RefSeq" id="WP_085766322.1">
    <property type="nucleotide sequence ID" value="NZ_CP019344.1"/>
</dbReference>
<dbReference type="GO" id="GO:0015297">
    <property type="term" value="F:antiporter activity"/>
    <property type="evidence" value="ECO:0007669"/>
    <property type="project" value="InterPro"/>
</dbReference>
<feature type="transmembrane region" description="Helical" evidence="7">
    <location>
        <begin position="148"/>
        <end position="171"/>
    </location>
</feature>
<comment type="subcellular location">
    <subcellularLocation>
        <location evidence="1">Membrane</location>
        <topology evidence="1">Multi-pass membrane protein</topology>
    </subcellularLocation>
</comment>
<gene>
    <name evidence="9" type="ORF">BST97_05710</name>
</gene>
<evidence type="ECO:0000256" key="7">
    <source>
        <dbReference type="SAM" id="Phobius"/>
    </source>
</evidence>
<accession>A0A1W6MIV4</accession>
<sequence length="397" mass="43948">MQHHILINICAIFGVATAVIIICKLLRIQYVIGYLITGILLSPNTSDYFADMSEVDVYAEIGIILLLFTVGLEFSFENLKKIKKYVLGGGSAQVFITIILTALLIFVLMRPTVEESVFWGFLYALSSTAIVIKVLQDRNKIATAHGKFILAVLLFQDIMIVPFMLFTPILAGAGDDPLIALGLLLGKLVLMGGIAYVLARYVIPFFLKTVMKIQSQEVFLIATVFIVTGIALLTEQLGLSLALGAFIAGLIISETSYSHMAISCFLPFRYVFMSFFFISMGMLLDFRIFLTDFGYILFWAIFTFVVKAAAGLIAVRFMKLSWKTAIAVGFSIAQIGEFSFVLAQSGLQYDLISQENYQIFLAVSIILMSLTPFIVSNAEKIQPALVKFLYKNSDATT</sequence>
<comment type="similarity">
    <text evidence="2">Belongs to the monovalent cation:proton antiporter 2 (CPA2) transporter (TC 2.A.37) family.</text>
</comment>
<feature type="transmembrane region" description="Helical" evidence="7">
    <location>
        <begin position="57"/>
        <end position="76"/>
    </location>
</feature>
<evidence type="ECO:0000256" key="4">
    <source>
        <dbReference type="ARBA" id="ARBA00022692"/>
    </source>
</evidence>
<keyword evidence="10" id="KW-1185">Reference proteome</keyword>
<dbReference type="EMBL" id="CP019344">
    <property type="protein sequence ID" value="ARN77520.1"/>
    <property type="molecule type" value="Genomic_DNA"/>
</dbReference>
<evidence type="ECO:0000256" key="3">
    <source>
        <dbReference type="ARBA" id="ARBA00022448"/>
    </source>
</evidence>